<evidence type="ECO:0000313" key="3">
    <source>
        <dbReference type="Proteomes" id="UP000521943"/>
    </source>
</evidence>
<proteinExistence type="predicted"/>
<evidence type="ECO:0000256" key="1">
    <source>
        <dbReference type="SAM" id="SignalP"/>
    </source>
</evidence>
<keyword evidence="3" id="KW-1185">Reference proteome</keyword>
<sequence>MRVSLALIPVVAALVSYVNAHSDPFFDAREYIDDLVAREDGYTETLERREIMADISTRELIQELSERLERRAPEKLKQCKFCKRTFTGTRIPVSWDKNCDKRIGKLPHVLETA</sequence>
<comment type="caution">
    <text evidence="2">The sequence shown here is derived from an EMBL/GenBank/DDBJ whole genome shotgun (WGS) entry which is preliminary data.</text>
</comment>
<dbReference type="OrthoDB" id="2835827at2759"/>
<reference evidence="2 3" key="1">
    <citation type="submission" date="2020-07" db="EMBL/GenBank/DDBJ databases">
        <title>Comparative genomics of pyrophilous fungi reveals a link between fire events and developmental genes.</title>
        <authorList>
            <consortium name="DOE Joint Genome Institute"/>
            <person name="Steindorff A.S."/>
            <person name="Carver A."/>
            <person name="Calhoun S."/>
            <person name="Stillman K."/>
            <person name="Liu H."/>
            <person name="Lipzen A."/>
            <person name="Pangilinan J."/>
            <person name="Labutti K."/>
            <person name="Bruns T.D."/>
            <person name="Grigoriev I.V."/>
        </authorList>
    </citation>
    <scope>NUCLEOTIDE SEQUENCE [LARGE SCALE GENOMIC DNA]</scope>
    <source>
        <strain evidence="2 3">CBS 144469</strain>
    </source>
</reference>
<gene>
    <name evidence="2" type="ORF">DFP72DRAFT_843231</name>
</gene>
<protein>
    <submittedName>
        <fullName evidence="2">Uncharacterized protein</fullName>
    </submittedName>
</protein>
<dbReference type="Proteomes" id="UP000521943">
    <property type="component" value="Unassembled WGS sequence"/>
</dbReference>
<name>A0A8H6I8T0_9AGAR</name>
<keyword evidence="1" id="KW-0732">Signal</keyword>
<organism evidence="2 3">
    <name type="scientific">Ephemerocybe angulata</name>
    <dbReference type="NCBI Taxonomy" id="980116"/>
    <lineage>
        <taxon>Eukaryota</taxon>
        <taxon>Fungi</taxon>
        <taxon>Dikarya</taxon>
        <taxon>Basidiomycota</taxon>
        <taxon>Agaricomycotina</taxon>
        <taxon>Agaricomycetes</taxon>
        <taxon>Agaricomycetidae</taxon>
        <taxon>Agaricales</taxon>
        <taxon>Agaricineae</taxon>
        <taxon>Psathyrellaceae</taxon>
        <taxon>Ephemerocybe</taxon>
    </lineage>
</organism>
<evidence type="ECO:0000313" key="2">
    <source>
        <dbReference type="EMBL" id="KAF6760976.1"/>
    </source>
</evidence>
<dbReference type="AlphaFoldDB" id="A0A8H6I8T0"/>
<feature type="signal peptide" evidence="1">
    <location>
        <begin position="1"/>
        <end position="20"/>
    </location>
</feature>
<feature type="chain" id="PRO_5034134318" evidence="1">
    <location>
        <begin position="21"/>
        <end position="113"/>
    </location>
</feature>
<dbReference type="EMBL" id="JACGCI010000011">
    <property type="protein sequence ID" value="KAF6760976.1"/>
    <property type="molecule type" value="Genomic_DNA"/>
</dbReference>
<accession>A0A8H6I8T0</accession>